<name>A0A0F9IT91_9ZZZZ</name>
<feature type="region of interest" description="Disordered" evidence="1">
    <location>
        <begin position="135"/>
        <end position="166"/>
    </location>
</feature>
<reference evidence="2" key="1">
    <citation type="journal article" date="2015" name="Nature">
        <title>Complex archaea that bridge the gap between prokaryotes and eukaryotes.</title>
        <authorList>
            <person name="Spang A."/>
            <person name="Saw J.H."/>
            <person name="Jorgensen S.L."/>
            <person name="Zaremba-Niedzwiedzka K."/>
            <person name="Martijn J."/>
            <person name="Lind A.E."/>
            <person name="van Eijk R."/>
            <person name="Schleper C."/>
            <person name="Guy L."/>
            <person name="Ettema T.J."/>
        </authorList>
    </citation>
    <scope>NUCLEOTIDE SEQUENCE</scope>
</reference>
<dbReference type="AlphaFoldDB" id="A0A0F9IT91"/>
<sequence length="283" mass="31137">MIALLTSGEFNFDASRDAETRAFRVATERARQEAQVGLSERRAANPTNTGGFDVDTASLRERSGEAIGRFGAGRASQRRGEVLRERIGGVNAGLANLNQLQNADIQRFNASIANANIAGSAQTAALNAALQREAAQRNDANRAQDRNDRLLRETEGRSASGLQGAQSRDALRQLQALLATGQVPGRSAPGIDQLAASRGRSAFQRQGEFDTRGRFLENEQLARQRQQDEAAAQQAQLDEQFRRRQQQAAERQDRARRRQAQAQARADALRRERETGRASNVQF</sequence>
<dbReference type="EMBL" id="LAZR01013181">
    <property type="protein sequence ID" value="KKM23184.1"/>
    <property type="molecule type" value="Genomic_DNA"/>
</dbReference>
<gene>
    <name evidence="2" type="ORF">LCGC14_1617760</name>
</gene>
<feature type="region of interest" description="Disordered" evidence="1">
    <location>
        <begin position="34"/>
        <end position="55"/>
    </location>
</feature>
<evidence type="ECO:0000256" key="1">
    <source>
        <dbReference type="SAM" id="MobiDB-lite"/>
    </source>
</evidence>
<feature type="compositionally biased region" description="Basic and acidic residues" evidence="1">
    <location>
        <begin position="135"/>
        <end position="156"/>
    </location>
</feature>
<comment type="caution">
    <text evidence="2">The sequence shown here is derived from an EMBL/GenBank/DDBJ whole genome shotgun (WGS) entry which is preliminary data.</text>
</comment>
<feature type="region of interest" description="Disordered" evidence="1">
    <location>
        <begin position="242"/>
        <end position="283"/>
    </location>
</feature>
<evidence type="ECO:0000313" key="2">
    <source>
        <dbReference type="EMBL" id="KKM23184.1"/>
    </source>
</evidence>
<organism evidence="2">
    <name type="scientific">marine sediment metagenome</name>
    <dbReference type="NCBI Taxonomy" id="412755"/>
    <lineage>
        <taxon>unclassified sequences</taxon>
        <taxon>metagenomes</taxon>
        <taxon>ecological metagenomes</taxon>
    </lineage>
</organism>
<proteinExistence type="predicted"/>
<accession>A0A0F9IT91</accession>
<protein>
    <submittedName>
        <fullName evidence="2">Uncharacterized protein</fullName>
    </submittedName>
</protein>
<feature type="compositionally biased region" description="Basic and acidic residues" evidence="1">
    <location>
        <begin position="267"/>
        <end position="276"/>
    </location>
</feature>